<sequence>MASSIYQPEQAAKFLYRATFGPKSGDVDDFLQMGVEAWLDDQFTRNWRLHRPLAERYANASGDTLNENARLSAWWNRSLNAGDQLRQRVAYALSQIFVVSNSGGPNAEGLAEYYDVLLKHAFGNFRDLLEAVTLSPAMGKYLTLEGSRKANLDNNTFPDENYAREVMQLFSLGLWQLQNNGMPKLDSQGNKEPTYTQQDVEELARVLTGWRRDTYLKPMYADDRRHDFGEKRVLGQIFPEGQSPEQDLSQAMDLLFNHRNTPMFISILLIKRLTVSNPRRSYIQRVADVFKDNGQGIRGDMVAVIKAILLDQDVIDGKAMADHQAHGSNGRNFGKVKEPIIAMANLCRAFNVKSNDPDRWWDFAATQNNYGQAPLRAPSVFNFYEPDYAPKGEITDKQLTAPEFAILSMDSMRRISNRMWTMILAHDSTDVKHWSWNRRQFENRVNKPDEYIELLNERFFAGLMSTELAGFIRQMLDELTADNRNDDRKINDTLFAIQCSPEFRCQE</sequence>
<dbReference type="HOGENOM" id="CLU_023627_0_0_6"/>
<dbReference type="AlphaFoldDB" id="A0A0C5WA15"/>
<dbReference type="PANTHER" id="PTHR43737">
    <property type="entry name" value="BLL7424 PROTEIN"/>
    <property type="match status" value="1"/>
</dbReference>
<name>A0A0C5WA15_9GAMM</name>
<evidence type="ECO:0008006" key="3">
    <source>
        <dbReference type="Google" id="ProtNLM"/>
    </source>
</evidence>
<proteinExistence type="predicted"/>
<dbReference type="Proteomes" id="UP000032303">
    <property type="component" value="Chromosome 2"/>
</dbReference>
<dbReference type="KEGG" id="pgb:H744_2c1735"/>
<evidence type="ECO:0000313" key="1">
    <source>
        <dbReference type="EMBL" id="AJR08401.1"/>
    </source>
</evidence>
<keyword evidence="2" id="KW-1185">Reference proteome</keyword>
<dbReference type="PANTHER" id="PTHR43737:SF1">
    <property type="entry name" value="DUF1501 DOMAIN-CONTAINING PROTEIN"/>
    <property type="match status" value="1"/>
</dbReference>
<reference evidence="1 2" key="1">
    <citation type="submission" date="2013-05" db="EMBL/GenBank/DDBJ databases">
        <title>Complete genome sequence of the lipase-producing bacterium Photobacterium gaetbulicola Gung47.</title>
        <authorList>
            <person name="Kim Y.-O."/>
        </authorList>
    </citation>
    <scope>NUCLEOTIDE SEQUENCE [LARGE SCALE GENOMIC DNA]</scope>
    <source>
        <strain evidence="1 2">Gung47</strain>
    </source>
</reference>
<dbReference type="EMBL" id="CP005974">
    <property type="protein sequence ID" value="AJR08401.1"/>
    <property type="molecule type" value="Genomic_DNA"/>
</dbReference>
<dbReference type="PATRIC" id="fig|658445.3.peg.3652"/>
<dbReference type="STRING" id="658445.H744_2c1735"/>
<organism evidence="1 2">
    <name type="scientific">Photobacterium gaetbulicola Gung47</name>
    <dbReference type="NCBI Taxonomy" id="658445"/>
    <lineage>
        <taxon>Bacteria</taxon>
        <taxon>Pseudomonadati</taxon>
        <taxon>Pseudomonadota</taxon>
        <taxon>Gammaproteobacteria</taxon>
        <taxon>Vibrionales</taxon>
        <taxon>Vibrionaceae</taxon>
        <taxon>Photobacterium</taxon>
    </lineage>
</organism>
<protein>
    <recommendedName>
        <fullName evidence="3">DUF1800 domain-containing protein</fullName>
    </recommendedName>
</protein>
<evidence type="ECO:0000313" key="2">
    <source>
        <dbReference type="Proteomes" id="UP000032303"/>
    </source>
</evidence>
<gene>
    <name evidence="1" type="ORF">H744_2c1735</name>
</gene>
<accession>A0A0C5WA15</accession>
<dbReference type="Pfam" id="PF08811">
    <property type="entry name" value="DUF1800"/>
    <property type="match status" value="1"/>
</dbReference>
<dbReference type="InterPro" id="IPR014917">
    <property type="entry name" value="DUF1800"/>
</dbReference>